<accession>A0A319DVK7</accession>
<evidence type="ECO:0000256" key="1">
    <source>
        <dbReference type="SAM" id="Phobius"/>
    </source>
</evidence>
<keyword evidence="3" id="KW-1185">Reference proteome</keyword>
<name>A0A319DVK7_ASPSB</name>
<organism evidence="2 3">
    <name type="scientific">Aspergillus sclerotiicarbonarius (strain CBS 121057 / IBT 28362)</name>
    <dbReference type="NCBI Taxonomy" id="1448318"/>
    <lineage>
        <taxon>Eukaryota</taxon>
        <taxon>Fungi</taxon>
        <taxon>Dikarya</taxon>
        <taxon>Ascomycota</taxon>
        <taxon>Pezizomycotina</taxon>
        <taxon>Eurotiomycetes</taxon>
        <taxon>Eurotiomycetidae</taxon>
        <taxon>Eurotiales</taxon>
        <taxon>Aspergillaceae</taxon>
        <taxon>Aspergillus</taxon>
        <taxon>Aspergillus subgen. Circumdati</taxon>
    </lineage>
</organism>
<keyword evidence="1" id="KW-1133">Transmembrane helix</keyword>
<keyword evidence="1" id="KW-0472">Membrane</keyword>
<sequence>MLQSPESRDTIITVSVHLAPESNTAGWIPPEVALGEACVAVDPLDLAHNSTVFASPVIILDGPVYLVSCLVICIMTP</sequence>
<dbReference type="EMBL" id="KZ826408">
    <property type="protein sequence ID" value="PYI01746.1"/>
    <property type="molecule type" value="Genomic_DNA"/>
</dbReference>
<keyword evidence="1" id="KW-0812">Transmembrane</keyword>
<dbReference type="VEuPathDB" id="FungiDB:BO78DRAFT_401121"/>
<dbReference type="Proteomes" id="UP000248423">
    <property type="component" value="Unassembled WGS sequence"/>
</dbReference>
<gene>
    <name evidence="2" type="ORF">BO78DRAFT_401121</name>
</gene>
<feature type="transmembrane region" description="Helical" evidence="1">
    <location>
        <begin position="53"/>
        <end position="75"/>
    </location>
</feature>
<evidence type="ECO:0000313" key="3">
    <source>
        <dbReference type="Proteomes" id="UP000248423"/>
    </source>
</evidence>
<proteinExistence type="predicted"/>
<protein>
    <submittedName>
        <fullName evidence="2">Uncharacterized protein</fullName>
    </submittedName>
</protein>
<reference evidence="2 3" key="1">
    <citation type="submission" date="2018-02" db="EMBL/GenBank/DDBJ databases">
        <title>The genomes of Aspergillus section Nigri reveals drivers in fungal speciation.</title>
        <authorList>
            <consortium name="DOE Joint Genome Institute"/>
            <person name="Vesth T.C."/>
            <person name="Nybo J."/>
            <person name="Theobald S."/>
            <person name="Brandl J."/>
            <person name="Frisvad J.C."/>
            <person name="Nielsen K.F."/>
            <person name="Lyhne E.K."/>
            <person name="Kogle M.E."/>
            <person name="Kuo A."/>
            <person name="Riley R."/>
            <person name="Clum A."/>
            <person name="Nolan M."/>
            <person name="Lipzen A."/>
            <person name="Salamov A."/>
            <person name="Henrissat B."/>
            <person name="Wiebenga A."/>
            <person name="De vries R.P."/>
            <person name="Grigoriev I.V."/>
            <person name="Mortensen U.H."/>
            <person name="Andersen M.R."/>
            <person name="Baker S.E."/>
        </authorList>
    </citation>
    <scope>NUCLEOTIDE SEQUENCE [LARGE SCALE GENOMIC DNA]</scope>
    <source>
        <strain evidence="2 3">CBS 121057</strain>
    </source>
</reference>
<dbReference type="AlphaFoldDB" id="A0A319DVK7"/>
<evidence type="ECO:0000313" key="2">
    <source>
        <dbReference type="EMBL" id="PYI01746.1"/>
    </source>
</evidence>